<reference evidence="2 3" key="1">
    <citation type="submission" date="2013-08" db="EMBL/GenBank/DDBJ databases">
        <authorList>
            <person name="Huang J."/>
            <person name="Wang G."/>
        </authorList>
    </citation>
    <scope>NUCLEOTIDE SEQUENCE [LARGE SCALE GENOMIC DNA]</scope>
    <source>
        <strain evidence="2 3">JSM 072002</strain>
    </source>
</reference>
<gene>
    <name evidence="2" type="ORF">N784_04720</name>
</gene>
<evidence type="ECO:0000313" key="3">
    <source>
        <dbReference type="Proteomes" id="UP000030401"/>
    </source>
</evidence>
<dbReference type="STRING" id="1385512.N784_04720"/>
<sequence>MSNKVLLLIGCILFVLPACTNNQAVNQEKEKYERLSHQQTDNPQQMNQVGESWGLRLDKEKVYETVALIDGVEVRRVNFTGSKAYVAVRATNEDIDEEERNRLEQQTKAALEEALPRYRLQVNIK</sequence>
<dbReference type="RefSeq" id="WP_036834439.1">
    <property type="nucleotide sequence ID" value="NZ_AVPG01000013.1"/>
</dbReference>
<evidence type="ECO:0008006" key="4">
    <source>
        <dbReference type="Google" id="ProtNLM"/>
    </source>
</evidence>
<feature type="chain" id="PRO_5038980750" description="Sporulation protein" evidence="1">
    <location>
        <begin position="21"/>
        <end position="125"/>
    </location>
</feature>
<feature type="signal peptide" evidence="1">
    <location>
        <begin position="1"/>
        <end position="20"/>
    </location>
</feature>
<keyword evidence="3" id="KW-1185">Reference proteome</keyword>
<comment type="caution">
    <text evidence="2">The sequence shown here is derived from an EMBL/GenBank/DDBJ whole genome shotgun (WGS) entry which is preliminary data.</text>
</comment>
<proteinExistence type="predicted"/>
<evidence type="ECO:0000256" key="1">
    <source>
        <dbReference type="SAM" id="SignalP"/>
    </source>
</evidence>
<dbReference type="OrthoDB" id="2691655at2"/>
<dbReference type="Proteomes" id="UP000030401">
    <property type="component" value="Unassembled WGS sequence"/>
</dbReference>
<evidence type="ECO:0000313" key="2">
    <source>
        <dbReference type="EMBL" id="KGX86461.1"/>
    </source>
</evidence>
<dbReference type="EMBL" id="AVPG01000013">
    <property type="protein sequence ID" value="KGX86461.1"/>
    <property type="molecule type" value="Genomic_DNA"/>
</dbReference>
<keyword evidence="1" id="KW-0732">Signal</keyword>
<dbReference type="AlphaFoldDB" id="A0A0A5G056"/>
<protein>
    <recommendedName>
        <fullName evidence="4">Sporulation protein</fullName>
    </recommendedName>
</protein>
<dbReference type="eggNOG" id="ENOG502ZQZ4">
    <property type="taxonomic scope" value="Bacteria"/>
</dbReference>
<organism evidence="2 3">
    <name type="scientific">Pontibacillus litoralis JSM 072002</name>
    <dbReference type="NCBI Taxonomy" id="1385512"/>
    <lineage>
        <taxon>Bacteria</taxon>
        <taxon>Bacillati</taxon>
        <taxon>Bacillota</taxon>
        <taxon>Bacilli</taxon>
        <taxon>Bacillales</taxon>
        <taxon>Bacillaceae</taxon>
        <taxon>Pontibacillus</taxon>
    </lineage>
</organism>
<accession>A0A0A5G056</accession>
<name>A0A0A5G056_9BACI</name>